<sequence>MLSDARDAALIAGAELGIGRSGHAAELAAQIDNALALCARITMYAKADALAGNEHGFAGGVGAWADYLIETGRICQ</sequence>
<evidence type="ECO:0000313" key="2">
    <source>
        <dbReference type="Proteomes" id="UP000093962"/>
    </source>
</evidence>
<gene>
    <name evidence="1" type="ORF">A5642_02145</name>
</gene>
<comment type="caution">
    <text evidence="1">The sequence shown here is derived from an EMBL/GenBank/DDBJ whole genome shotgun (WGS) entry which is preliminary data.</text>
</comment>
<dbReference type="Proteomes" id="UP000093962">
    <property type="component" value="Unassembled WGS sequence"/>
</dbReference>
<reference evidence="1 2" key="1">
    <citation type="submission" date="2016-06" db="EMBL/GenBank/DDBJ databases">
        <authorList>
            <person name="Kjaerup R.B."/>
            <person name="Dalgaard T.S."/>
            <person name="Juul-Madsen H.R."/>
        </authorList>
    </citation>
    <scope>NUCLEOTIDE SEQUENCE [LARGE SCALE GENOMIC DNA]</scope>
    <source>
        <strain evidence="1 2">1199456.5</strain>
    </source>
</reference>
<dbReference type="AlphaFoldDB" id="A0A1A0MIS8"/>
<dbReference type="EMBL" id="LZSF01000179">
    <property type="protein sequence ID" value="OBA85374.1"/>
    <property type="molecule type" value="Genomic_DNA"/>
</dbReference>
<name>A0A1A0MIS8_MYCMU</name>
<dbReference type="RefSeq" id="WP_064859579.1">
    <property type="nucleotide sequence ID" value="NZ_LZSF01000179.1"/>
</dbReference>
<protein>
    <submittedName>
        <fullName evidence="1">Uncharacterized protein</fullName>
    </submittedName>
</protein>
<accession>A0A1A0MIS8</accession>
<evidence type="ECO:0000313" key="1">
    <source>
        <dbReference type="EMBL" id="OBA85374.1"/>
    </source>
</evidence>
<proteinExistence type="predicted"/>
<organism evidence="1 2">
    <name type="scientific">Mycolicibacterium mucogenicum</name>
    <name type="common">Mycobacterium mucogenicum</name>
    <dbReference type="NCBI Taxonomy" id="56689"/>
    <lineage>
        <taxon>Bacteria</taxon>
        <taxon>Bacillati</taxon>
        <taxon>Actinomycetota</taxon>
        <taxon>Actinomycetes</taxon>
        <taxon>Mycobacteriales</taxon>
        <taxon>Mycobacteriaceae</taxon>
        <taxon>Mycolicibacterium</taxon>
    </lineage>
</organism>